<dbReference type="AlphaFoldDB" id="A0AAD3XRN2"/>
<evidence type="ECO:0000313" key="3">
    <source>
        <dbReference type="Proteomes" id="UP001279734"/>
    </source>
</evidence>
<protein>
    <submittedName>
        <fullName evidence="2">Uncharacterized protein</fullName>
    </submittedName>
</protein>
<feature type="region of interest" description="Disordered" evidence="1">
    <location>
        <begin position="71"/>
        <end position="121"/>
    </location>
</feature>
<evidence type="ECO:0000313" key="2">
    <source>
        <dbReference type="EMBL" id="GMH13981.1"/>
    </source>
</evidence>
<dbReference type="EMBL" id="BSYO01000013">
    <property type="protein sequence ID" value="GMH13981.1"/>
    <property type="molecule type" value="Genomic_DNA"/>
</dbReference>
<name>A0AAD3XRN2_NEPGR</name>
<organism evidence="2 3">
    <name type="scientific">Nepenthes gracilis</name>
    <name type="common">Slender pitcher plant</name>
    <dbReference type="NCBI Taxonomy" id="150966"/>
    <lineage>
        <taxon>Eukaryota</taxon>
        <taxon>Viridiplantae</taxon>
        <taxon>Streptophyta</taxon>
        <taxon>Embryophyta</taxon>
        <taxon>Tracheophyta</taxon>
        <taxon>Spermatophyta</taxon>
        <taxon>Magnoliopsida</taxon>
        <taxon>eudicotyledons</taxon>
        <taxon>Gunneridae</taxon>
        <taxon>Pentapetalae</taxon>
        <taxon>Caryophyllales</taxon>
        <taxon>Nepenthaceae</taxon>
        <taxon>Nepenthes</taxon>
    </lineage>
</organism>
<sequence length="139" mass="15725">MNQPQRQLIGTVMAEDLQEPSGSIHDHKRGTGQIEHTVQIHLYLYKHSNSPGNNHIQHRKPDQLVASWQSGTGRHQFTSKSTSYPSCKISKLTTGRFRASKPASPGQHNQEQLYNTRPKSKERVVQQYYNGSSGDGVRF</sequence>
<evidence type="ECO:0000256" key="1">
    <source>
        <dbReference type="SAM" id="MobiDB-lite"/>
    </source>
</evidence>
<dbReference type="Proteomes" id="UP001279734">
    <property type="component" value="Unassembled WGS sequence"/>
</dbReference>
<feature type="compositionally biased region" description="Polar residues" evidence="1">
    <location>
        <begin position="106"/>
        <end position="117"/>
    </location>
</feature>
<accession>A0AAD3XRN2</accession>
<feature type="compositionally biased region" description="Polar residues" evidence="1">
    <location>
        <begin position="71"/>
        <end position="85"/>
    </location>
</feature>
<comment type="caution">
    <text evidence="2">The sequence shown here is derived from an EMBL/GenBank/DDBJ whole genome shotgun (WGS) entry which is preliminary data.</text>
</comment>
<keyword evidence="3" id="KW-1185">Reference proteome</keyword>
<gene>
    <name evidence="2" type="ORF">Nepgr_015822</name>
</gene>
<proteinExistence type="predicted"/>
<reference evidence="2" key="1">
    <citation type="submission" date="2023-05" db="EMBL/GenBank/DDBJ databases">
        <title>Nepenthes gracilis genome sequencing.</title>
        <authorList>
            <person name="Fukushima K."/>
        </authorList>
    </citation>
    <scope>NUCLEOTIDE SEQUENCE</scope>
    <source>
        <strain evidence="2">SING2019-196</strain>
    </source>
</reference>